<feature type="region of interest" description="Disordered" evidence="1">
    <location>
        <begin position="283"/>
        <end position="364"/>
    </location>
</feature>
<name>A0A7S4V3U6_9DINO</name>
<dbReference type="Gene3D" id="3.40.50.1820">
    <property type="entry name" value="alpha/beta hydrolase"/>
    <property type="match status" value="1"/>
</dbReference>
<evidence type="ECO:0000313" key="2">
    <source>
        <dbReference type="EMBL" id="CAE4588069.1"/>
    </source>
</evidence>
<accession>A0A7S4V3U6</accession>
<dbReference type="PANTHER" id="PTHR12277">
    <property type="entry name" value="ALPHA/BETA HYDROLASE DOMAIN-CONTAINING PROTEIN"/>
    <property type="match status" value="1"/>
</dbReference>
<dbReference type="PANTHER" id="PTHR12277:SF197">
    <property type="entry name" value="CHROMOSOME UNDETERMINED SCAFFOLD_38, WHOLE GENOME SHOTGUN SEQUENCE"/>
    <property type="match status" value="1"/>
</dbReference>
<dbReference type="EMBL" id="HBNR01033147">
    <property type="protein sequence ID" value="CAE4588069.1"/>
    <property type="molecule type" value="Transcribed_RNA"/>
</dbReference>
<dbReference type="AlphaFoldDB" id="A0A7S4V3U6"/>
<reference evidence="2" key="1">
    <citation type="submission" date="2021-01" db="EMBL/GenBank/DDBJ databases">
        <authorList>
            <person name="Corre E."/>
            <person name="Pelletier E."/>
            <person name="Niang G."/>
            <person name="Scheremetjew M."/>
            <person name="Finn R."/>
            <person name="Kale V."/>
            <person name="Holt S."/>
            <person name="Cochrane G."/>
            <person name="Meng A."/>
            <person name="Brown T."/>
            <person name="Cohen L."/>
        </authorList>
    </citation>
    <scope>NUCLEOTIDE SEQUENCE</scope>
    <source>
        <strain evidence="2">CCMP3105</strain>
    </source>
</reference>
<feature type="region of interest" description="Disordered" evidence="1">
    <location>
        <begin position="654"/>
        <end position="677"/>
    </location>
</feature>
<feature type="compositionally biased region" description="Low complexity" evidence="1">
    <location>
        <begin position="308"/>
        <end position="328"/>
    </location>
</feature>
<gene>
    <name evidence="2" type="ORF">AMON00008_LOCUS22753</name>
</gene>
<proteinExistence type="predicted"/>
<evidence type="ECO:0000256" key="1">
    <source>
        <dbReference type="SAM" id="MobiDB-lite"/>
    </source>
</evidence>
<sequence>MLERGLLSRILFPAPVPSYSAESYPEELIWVPKAENDAVPCLLLTYPSARFLVIFFHSNAEDLGRCRGFCCYLREQFQVHVLAVEYPGYGACPGVPTGESVMENAFAALRFAREELRWPLDSIKIFGRSIGTGPAVGLASSFLGFAGVILVTPFLSVQELFRDRVGLFAGLVEEWFCNQGGAPKISCPTMIIHGQRDELISFRHSEALFKLLTCRKLLVSPPDMEHNTNLLTNLQIFVLPMFQFFALPDYVFQNMKVPAWAYCKPRRPSLHSGDFEVIAEEAMQLRPQRMDSRPRAATAPRRPSSEFASPAAKPKARARSASSPRSSPWKFTPPTCNPRLTTPPRDQQQQQPEAGVHPGPRPLLVPLLGISASGGTEKIEPDTLEEDTMPEETHHVPVKATCTRNLAMSLLPEDPGELLGPSLTARLGSKPSELLSQVSLPRESGEDAHELPVPAPFARLPGASGEPQDPGADTSQGQRVASAADGRGGADGGVPAEGGADVAGGAGGLAEAVQRPSSEVEKEEAIRRLAEFAGAMCAAEICSDQLVGEPGLQGKNRRELTSHERALEKLAERVRKEKEAPLGSRGRNQGLPGCLPAAPRWCSADERPVELRGALHGEALVAAKHSFKGTRCGAEDSVWGHCCGRSSPSELYEARDAPQAQLQARPAATAPRQSPPVLDVSSQLGLCRRGAQSALMASCCRGLPPEVASDLLSPKPASSMTLPQDEELLEHLRPAAFLLPRRKRLSI</sequence>
<feature type="compositionally biased region" description="Gly residues" evidence="1">
    <location>
        <begin position="486"/>
        <end position="505"/>
    </location>
</feature>
<feature type="compositionally biased region" description="Low complexity" evidence="1">
    <location>
        <begin position="657"/>
        <end position="676"/>
    </location>
</feature>
<feature type="region of interest" description="Disordered" evidence="1">
    <location>
        <begin position="438"/>
        <end position="505"/>
    </location>
</feature>
<feature type="compositionally biased region" description="Low complexity" evidence="1">
    <location>
        <begin position="347"/>
        <end position="364"/>
    </location>
</feature>
<dbReference type="InterPro" id="IPR029058">
    <property type="entry name" value="AB_hydrolase_fold"/>
</dbReference>
<evidence type="ECO:0008006" key="3">
    <source>
        <dbReference type="Google" id="ProtNLM"/>
    </source>
</evidence>
<protein>
    <recommendedName>
        <fullName evidence="3">Serine aminopeptidase S33 domain-containing protein</fullName>
    </recommendedName>
</protein>
<dbReference type="SUPFAM" id="SSF53474">
    <property type="entry name" value="alpha/beta-Hydrolases"/>
    <property type="match status" value="1"/>
</dbReference>
<organism evidence="2">
    <name type="scientific">Alexandrium monilatum</name>
    <dbReference type="NCBI Taxonomy" id="311494"/>
    <lineage>
        <taxon>Eukaryota</taxon>
        <taxon>Sar</taxon>
        <taxon>Alveolata</taxon>
        <taxon>Dinophyceae</taxon>
        <taxon>Gonyaulacales</taxon>
        <taxon>Pyrocystaceae</taxon>
        <taxon>Alexandrium</taxon>
    </lineage>
</organism>